<protein>
    <submittedName>
        <fullName evidence="3">Uncharacterized HTH-type transcriptional regulator Smed_0045</fullName>
    </submittedName>
</protein>
<accession>A0A1C3RIS6</accession>
<dbReference type="AlphaFoldDB" id="A0A1C3RIS6"/>
<dbReference type="CDD" id="cd00093">
    <property type="entry name" value="HTH_XRE"/>
    <property type="match status" value="1"/>
</dbReference>
<keyword evidence="4" id="KW-1185">Reference proteome</keyword>
<feature type="region of interest" description="Disordered" evidence="1">
    <location>
        <begin position="87"/>
        <end position="107"/>
    </location>
</feature>
<name>A0A1C3RIS6_9PROT</name>
<dbReference type="InterPro" id="IPR001387">
    <property type="entry name" value="Cro/C1-type_HTH"/>
</dbReference>
<sequence>MSRRPPRTSPDPIDKYVGSRVRARRVGMRISQTKLGDSIGVTFQQVQKYENGTNRIGASNLYKISRQLGVDVSYFFQDMPEDLFEASNSDPYGLSEPMAEPFESDPLSSRDSIALVHDYQRIPDEILRQRMSQFMRALANSLTDSPHEDDDES</sequence>
<dbReference type="OrthoDB" id="9797172at2"/>
<evidence type="ECO:0000259" key="2">
    <source>
        <dbReference type="PROSITE" id="PS50943"/>
    </source>
</evidence>
<evidence type="ECO:0000313" key="4">
    <source>
        <dbReference type="Proteomes" id="UP000231658"/>
    </source>
</evidence>
<dbReference type="PROSITE" id="PS50943">
    <property type="entry name" value="HTH_CROC1"/>
    <property type="match status" value="1"/>
</dbReference>
<evidence type="ECO:0000256" key="1">
    <source>
        <dbReference type="SAM" id="MobiDB-lite"/>
    </source>
</evidence>
<dbReference type="SMART" id="SM00530">
    <property type="entry name" value="HTH_XRE"/>
    <property type="match status" value="1"/>
</dbReference>
<dbReference type="Proteomes" id="UP000231658">
    <property type="component" value="Unassembled WGS sequence"/>
</dbReference>
<proteinExistence type="predicted"/>
<dbReference type="Pfam" id="PF01381">
    <property type="entry name" value="HTH_3"/>
    <property type="match status" value="1"/>
</dbReference>
<dbReference type="SUPFAM" id="SSF47413">
    <property type="entry name" value="lambda repressor-like DNA-binding domains"/>
    <property type="match status" value="1"/>
</dbReference>
<gene>
    <name evidence="3" type="ORF">MTBPR1_40198</name>
</gene>
<dbReference type="STRING" id="1867952.MTBPR1_40198"/>
<dbReference type="Gene3D" id="1.10.260.40">
    <property type="entry name" value="lambda repressor-like DNA-binding domains"/>
    <property type="match status" value="1"/>
</dbReference>
<dbReference type="RefSeq" id="WP_069189215.1">
    <property type="nucleotide sequence ID" value="NZ_FLYE01000034.1"/>
</dbReference>
<organism evidence="3 4">
    <name type="scientific">Candidatus Terasakiella magnetica</name>
    <dbReference type="NCBI Taxonomy" id="1867952"/>
    <lineage>
        <taxon>Bacteria</taxon>
        <taxon>Pseudomonadati</taxon>
        <taxon>Pseudomonadota</taxon>
        <taxon>Alphaproteobacteria</taxon>
        <taxon>Rhodospirillales</taxon>
        <taxon>Terasakiellaceae</taxon>
        <taxon>Terasakiella</taxon>
    </lineage>
</organism>
<dbReference type="InterPro" id="IPR010982">
    <property type="entry name" value="Lambda_DNA-bd_dom_sf"/>
</dbReference>
<feature type="domain" description="HTH cro/C1-type" evidence="2">
    <location>
        <begin position="21"/>
        <end position="75"/>
    </location>
</feature>
<reference evidence="3 4" key="1">
    <citation type="submission" date="2016-07" db="EMBL/GenBank/DDBJ databases">
        <authorList>
            <person name="Lefevre C.T."/>
        </authorList>
    </citation>
    <scope>NUCLEOTIDE SEQUENCE [LARGE SCALE GENOMIC DNA]</scope>
    <source>
        <strain evidence="3">PR1</strain>
    </source>
</reference>
<dbReference type="GO" id="GO:0003677">
    <property type="term" value="F:DNA binding"/>
    <property type="evidence" value="ECO:0007669"/>
    <property type="project" value="InterPro"/>
</dbReference>
<evidence type="ECO:0000313" key="3">
    <source>
        <dbReference type="EMBL" id="SCA57175.1"/>
    </source>
</evidence>
<dbReference type="EMBL" id="FLYE01000034">
    <property type="protein sequence ID" value="SCA57175.1"/>
    <property type="molecule type" value="Genomic_DNA"/>
</dbReference>